<reference evidence="1" key="1">
    <citation type="journal article" date="2015" name="Nature">
        <title>Complex archaea that bridge the gap between prokaryotes and eukaryotes.</title>
        <authorList>
            <person name="Spang A."/>
            <person name="Saw J.H."/>
            <person name="Jorgensen S.L."/>
            <person name="Zaremba-Niedzwiedzka K."/>
            <person name="Martijn J."/>
            <person name="Lind A.E."/>
            <person name="van Eijk R."/>
            <person name="Schleper C."/>
            <person name="Guy L."/>
            <person name="Ettema T.J."/>
        </authorList>
    </citation>
    <scope>NUCLEOTIDE SEQUENCE</scope>
</reference>
<sequence>MTCPKCGSEAGYVAHDYVYGWVEFLGDWLAPEDSPNYVDGLTHRRSKTAICVNCDKRIPRPED</sequence>
<organism evidence="1">
    <name type="scientific">marine sediment metagenome</name>
    <dbReference type="NCBI Taxonomy" id="412755"/>
    <lineage>
        <taxon>unclassified sequences</taxon>
        <taxon>metagenomes</taxon>
        <taxon>ecological metagenomes</taxon>
    </lineage>
</organism>
<dbReference type="AlphaFoldDB" id="A0A0F9HSB2"/>
<accession>A0A0F9HSB2</accession>
<proteinExistence type="predicted"/>
<protein>
    <submittedName>
        <fullName evidence="1">Uncharacterized protein</fullName>
    </submittedName>
</protein>
<name>A0A0F9HSB2_9ZZZZ</name>
<evidence type="ECO:0000313" key="1">
    <source>
        <dbReference type="EMBL" id="KKL77997.1"/>
    </source>
</evidence>
<dbReference type="EMBL" id="LAZR01023589">
    <property type="protein sequence ID" value="KKL77997.1"/>
    <property type="molecule type" value="Genomic_DNA"/>
</dbReference>
<comment type="caution">
    <text evidence="1">The sequence shown here is derived from an EMBL/GenBank/DDBJ whole genome shotgun (WGS) entry which is preliminary data.</text>
</comment>
<gene>
    <name evidence="1" type="ORF">LCGC14_2029210</name>
</gene>